<gene>
    <name evidence="6" type="ORF">APLA_LOCUS8839</name>
</gene>
<evidence type="ECO:0000256" key="1">
    <source>
        <dbReference type="ARBA" id="ARBA00004141"/>
    </source>
</evidence>
<dbReference type="PANTHER" id="PTHR10924:SF4">
    <property type="entry name" value="GH15861P"/>
    <property type="match status" value="1"/>
</dbReference>
<sequence>MTQYEAAEKFPHKEEKIPSGTENMWFLPPEDPPQFKPEKTRWAILAMFILLSATNSMQWVEYTIISNIVVEYYQIPSTLVSWTSMVYMITYVPLILPGSYILDKTFSIKVHIGSSSYHVMVRLYSVHLYNYSKPVRIAVSAPNPISYHRQYHLHNKDTLGMGPGPFDP</sequence>
<reference evidence="6 7" key="1">
    <citation type="submission" date="2020-04" db="EMBL/GenBank/DDBJ databases">
        <authorList>
            <person name="Wallbank WR R."/>
            <person name="Pardo Diaz C."/>
            <person name="Kozak K."/>
            <person name="Martin S."/>
            <person name="Jiggins C."/>
            <person name="Moest M."/>
            <person name="Warren A I."/>
            <person name="Byers J.R.P. K."/>
            <person name="Montejo-Kovacevich G."/>
            <person name="Yen C E."/>
        </authorList>
    </citation>
    <scope>NUCLEOTIDE SEQUENCE [LARGE SCALE GENOMIC DNA]</scope>
</reference>
<keyword evidence="2 5" id="KW-0812">Transmembrane</keyword>
<dbReference type="GO" id="GO:0097037">
    <property type="term" value="P:heme export"/>
    <property type="evidence" value="ECO:0007669"/>
    <property type="project" value="TreeGrafter"/>
</dbReference>
<dbReference type="InterPro" id="IPR049680">
    <property type="entry name" value="FLVCR1-2_SLC49-like"/>
</dbReference>
<comment type="caution">
    <text evidence="6">The sequence shown here is derived from an EMBL/GenBank/DDBJ whole genome shotgun (WGS) entry which is preliminary data.</text>
</comment>
<keyword evidence="4 5" id="KW-0472">Membrane</keyword>
<accession>A0A8S1A426</accession>
<evidence type="ECO:0000256" key="4">
    <source>
        <dbReference type="ARBA" id="ARBA00023136"/>
    </source>
</evidence>
<dbReference type="GO" id="GO:0020037">
    <property type="term" value="F:heme binding"/>
    <property type="evidence" value="ECO:0007669"/>
    <property type="project" value="TreeGrafter"/>
</dbReference>
<protein>
    <submittedName>
        <fullName evidence="6">Uncharacterized protein</fullName>
    </submittedName>
</protein>
<dbReference type="GO" id="GO:0016020">
    <property type="term" value="C:membrane"/>
    <property type="evidence" value="ECO:0007669"/>
    <property type="project" value="UniProtKB-SubCell"/>
</dbReference>
<proteinExistence type="predicted"/>
<evidence type="ECO:0000313" key="7">
    <source>
        <dbReference type="Proteomes" id="UP000494256"/>
    </source>
</evidence>
<dbReference type="OrthoDB" id="7460911at2759"/>
<dbReference type="PANTHER" id="PTHR10924">
    <property type="entry name" value="MAJOR FACILITATOR SUPERFAMILY PROTEIN-RELATED"/>
    <property type="match status" value="1"/>
</dbReference>
<dbReference type="SUPFAM" id="SSF103473">
    <property type="entry name" value="MFS general substrate transporter"/>
    <property type="match status" value="1"/>
</dbReference>
<evidence type="ECO:0000256" key="3">
    <source>
        <dbReference type="ARBA" id="ARBA00022989"/>
    </source>
</evidence>
<evidence type="ECO:0000256" key="2">
    <source>
        <dbReference type="ARBA" id="ARBA00022692"/>
    </source>
</evidence>
<feature type="transmembrane region" description="Helical" evidence="5">
    <location>
        <begin position="80"/>
        <end position="102"/>
    </location>
</feature>
<feature type="transmembrane region" description="Helical" evidence="5">
    <location>
        <begin position="42"/>
        <end position="60"/>
    </location>
</feature>
<evidence type="ECO:0000256" key="5">
    <source>
        <dbReference type="SAM" id="Phobius"/>
    </source>
</evidence>
<dbReference type="InterPro" id="IPR036259">
    <property type="entry name" value="MFS_trans_sf"/>
</dbReference>
<name>A0A8S1A426_ARCPL</name>
<keyword evidence="3 5" id="KW-1133">Transmembrane helix</keyword>
<organism evidence="6 7">
    <name type="scientific">Arctia plantaginis</name>
    <name type="common">Wood tiger moth</name>
    <name type="synonym">Phalaena plantaginis</name>
    <dbReference type="NCBI Taxonomy" id="874455"/>
    <lineage>
        <taxon>Eukaryota</taxon>
        <taxon>Metazoa</taxon>
        <taxon>Ecdysozoa</taxon>
        <taxon>Arthropoda</taxon>
        <taxon>Hexapoda</taxon>
        <taxon>Insecta</taxon>
        <taxon>Pterygota</taxon>
        <taxon>Neoptera</taxon>
        <taxon>Endopterygota</taxon>
        <taxon>Lepidoptera</taxon>
        <taxon>Glossata</taxon>
        <taxon>Ditrysia</taxon>
        <taxon>Noctuoidea</taxon>
        <taxon>Erebidae</taxon>
        <taxon>Arctiinae</taxon>
        <taxon>Arctia</taxon>
    </lineage>
</organism>
<dbReference type="AlphaFoldDB" id="A0A8S1A426"/>
<dbReference type="Proteomes" id="UP000494256">
    <property type="component" value="Unassembled WGS sequence"/>
</dbReference>
<comment type="subcellular location">
    <subcellularLocation>
        <location evidence="1">Membrane</location>
        <topology evidence="1">Multi-pass membrane protein</topology>
    </subcellularLocation>
</comment>
<dbReference type="GO" id="GO:0015232">
    <property type="term" value="F:heme transmembrane transporter activity"/>
    <property type="evidence" value="ECO:0007669"/>
    <property type="project" value="TreeGrafter"/>
</dbReference>
<evidence type="ECO:0000313" key="6">
    <source>
        <dbReference type="EMBL" id="CAB3240117.1"/>
    </source>
</evidence>
<dbReference type="EMBL" id="CADEBD010000309">
    <property type="protein sequence ID" value="CAB3240117.1"/>
    <property type="molecule type" value="Genomic_DNA"/>
</dbReference>